<evidence type="ECO:0000313" key="1">
    <source>
        <dbReference type="EMBL" id="EKS53472.1"/>
    </source>
</evidence>
<protein>
    <recommendedName>
        <fullName evidence="3">Mobile element protein</fullName>
    </recommendedName>
</protein>
<name>A0AB33XXJ9_LACRH</name>
<dbReference type="EMBL" id="AMQX01000001">
    <property type="protein sequence ID" value="EKS53472.1"/>
    <property type="molecule type" value="Genomic_DNA"/>
</dbReference>
<organism evidence="1 2">
    <name type="scientific">Lacticaseibacillus rhamnosus LRHMDP3</name>
    <dbReference type="NCBI Taxonomy" id="1203259"/>
    <lineage>
        <taxon>Bacteria</taxon>
        <taxon>Bacillati</taxon>
        <taxon>Bacillota</taxon>
        <taxon>Bacilli</taxon>
        <taxon>Lactobacillales</taxon>
        <taxon>Lactobacillaceae</taxon>
        <taxon>Lacticaseibacillus</taxon>
    </lineage>
</organism>
<evidence type="ECO:0000313" key="2">
    <source>
        <dbReference type="Proteomes" id="UP000009352"/>
    </source>
</evidence>
<proteinExistence type="predicted"/>
<dbReference type="Proteomes" id="UP000009352">
    <property type="component" value="Unassembled WGS sequence"/>
</dbReference>
<evidence type="ECO:0008006" key="3">
    <source>
        <dbReference type="Google" id="ProtNLM"/>
    </source>
</evidence>
<reference evidence="1 2" key="1">
    <citation type="journal article" date="2013" name="Genome Announc.">
        <title>Draft Genome Sequence of Staphylococcus simulans UMC-CNS-990, Isolated from a Case of Chronic Bovine Mastitis.</title>
        <authorList>
            <person name="Calcutt M.J."/>
            <person name="Foecking M.F."/>
            <person name="Hsieh H.Y."/>
            <person name="Perry J."/>
            <person name="Stewart G.C."/>
            <person name="Middleton J.R."/>
        </authorList>
    </citation>
    <scope>NUCLEOTIDE SEQUENCE [LARGE SCALE GENOMIC DNA]</scope>
    <source>
        <strain evidence="1 2">LRHMDP3</strain>
    </source>
</reference>
<sequence length="38" mass="4623">MYNRYYILWSINDTMKKTYSLAFIFEALIESRTRTVAL</sequence>
<accession>A0AB33XXJ9</accession>
<gene>
    <name evidence="1" type="ORF">LRHMDP3_4</name>
</gene>
<comment type="caution">
    <text evidence="1">The sequence shown here is derived from an EMBL/GenBank/DDBJ whole genome shotgun (WGS) entry which is preliminary data.</text>
</comment>
<dbReference type="AlphaFoldDB" id="A0AB33XXJ9"/>